<dbReference type="Proteomes" id="UP000018888">
    <property type="component" value="Unassembled WGS sequence"/>
</dbReference>
<dbReference type="EMBL" id="AUPC02000335">
    <property type="protein sequence ID" value="POG61555.1"/>
    <property type="molecule type" value="Genomic_DNA"/>
</dbReference>
<gene>
    <name evidence="1" type="ORF">GLOIN_2v1486131</name>
</gene>
<protein>
    <submittedName>
        <fullName evidence="1">Uncharacterized protein</fullName>
    </submittedName>
</protein>
<organism evidence="1 2">
    <name type="scientific">Rhizophagus irregularis (strain DAOM 181602 / DAOM 197198 / MUCL 43194)</name>
    <name type="common">Arbuscular mycorrhizal fungus</name>
    <name type="synonym">Glomus intraradices</name>
    <dbReference type="NCBI Taxonomy" id="747089"/>
    <lineage>
        <taxon>Eukaryota</taxon>
        <taxon>Fungi</taxon>
        <taxon>Fungi incertae sedis</taxon>
        <taxon>Mucoromycota</taxon>
        <taxon>Glomeromycotina</taxon>
        <taxon>Glomeromycetes</taxon>
        <taxon>Glomerales</taxon>
        <taxon>Glomeraceae</taxon>
        <taxon>Rhizophagus</taxon>
    </lineage>
</organism>
<sequence>MLAKFTKTDINVRFYNSGQIYIRFYNSGQICKRTFYNSGQILLGEIILIPAKLMCNLEKNFAFFIVTRWFFQVFLEVTFCFSDFSRYWILFVLCFLGRSPKSLDMKFWFWRFFLEMEVAIKD</sequence>
<name>A0A2P4P838_RHIID</name>
<accession>A0A2P4P838</accession>
<evidence type="ECO:0000313" key="2">
    <source>
        <dbReference type="Proteomes" id="UP000018888"/>
    </source>
</evidence>
<dbReference type="AlphaFoldDB" id="A0A2P4P838"/>
<comment type="caution">
    <text evidence="1">The sequence shown here is derived from an EMBL/GenBank/DDBJ whole genome shotgun (WGS) entry which is preliminary data.</text>
</comment>
<evidence type="ECO:0000313" key="1">
    <source>
        <dbReference type="EMBL" id="POG61555.1"/>
    </source>
</evidence>
<reference evidence="1 2" key="2">
    <citation type="journal article" date="2018" name="New Phytol.">
        <title>High intraspecific genome diversity in the model arbuscular mycorrhizal symbiont Rhizophagus irregularis.</title>
        <authorList>
            <person name="Chen E.C.H."/>
            <person name="Morin E."/>
            <person name="Beaudet D."/>
            <person name="Noel J."/>
            <person name="Yildirir G."/>
            <person name="Ndikumana S."/>
            <person name="Charron P."/>
            <person name="St-Onge C."/>
            <person name="Giorgi J."/>
            <person name="Kruger M."/>
            <person name="Marton T."/>
            <person name="Ropars J."/>
            <person name="Grigoriev I.V."/>
            <person name="Hainaut M."/>
            <person name="Henrissat B."/>
            <person name="Roux C."/>
            <person name="Martin F."/>
            <person name="Corradi N."/>
        </authorList>
    </citation>
    <scope>NUCLEOTIDE SEQUENCE [LARGE SCALE GENOMIC DNA]</scope>
    <source>
        <strain evidence="1 2">DAOM 197198</strain>
    </source>
</reference>
<keyword evidence="2" id="KW-1185">Reference proteome</keyword>
<proteinExistence type="predicted"/>
<reference evidence="1 2" key="1">
    <citation type="journal article" date="2013" name="Proc. Natl. Acad. Sci. U.S.A.">
        <title>Genome of an arbuscular mycorrhizal fungus provides insight into the oldest plant symbiosis.</title>
        <authorList>
            <person name="Tisserant E."/>
            <person name="Malbreil M."/>
            <person name="Kuo A."/>
            <person name="Kohler A."/>
            <person name="Symeonidi A."/>
            <person name="Balestrini R."/>
            <person name="Charron P."/>
            <person name="Duensing N."/>
            <person name="Frei Dit Frey N."/>
            <person name="Gianinazzi-Pearson V."/>
            <person name="Gilbert L.B."/>
            <person name="Handa Y."/>
            <person name="Herr J.R."/>
            <person name="Hijri M."/>
            <person name="Koul R."/>
            <person name="Kawaguchi M."/>
            <person name="Krajinski F."/>
            <person name="Lammers P.J."/>
            <person name="Masclaux F.G."/>
            <person name="Murat C."/>
            <person name="Morin E."/>
            <person name="Ndikumana S."/>
            <person name="Pagni M."/>
            <person name="Petitpierre D."/>
            <person name="Requena N."/>
            <person name="Rosikiewicz P."/>
            <person name="Riley R."/>
            <person name="Saito K."/>
            <person name="San Clemente H."/>
            <person name="Shapiro H."/>
            <person name="van Tuinen D."/>
            <person name="Becard G."/>
            <person name="Bonfante P."/>
            <person name="Paszkowski U."/>
            <person name="Shachar-Hill Y.Y."/>
            <person name="Tuskan G.A."/>
            <person name="Young P.W."/>
            <person name="Sanders I.R."/>
            <person name="Henrissat B."/>
            <person name="Rensing S.A."/>
            <person name="Grigoriev I.V."/>
            <person name="Corradi N."/>
            <person name="Roux C."/>
            <person name="Martin F."/>
        </authorList>
    </citation>
    <scope>NUCLEOTIDE SEQUENCE [LARGE SCALE GENOMIC DNA]</scope>
    <source>
        <strain evidence="1 2">DAOM 197198</strain>
    </source>
</reference>